<dbReference type="PANTHER" id="PTHR38469:SF1">
    <property type="entry name" value="PERIPLASMIC PEPTIDASE SUBFAMILY S1B"/>
    <property type="match status" value="1"/>
</dbReference>
<organism evidence="7 8">
    <name type="scientific">Teredinibacter turnerae (strain ATCC 39867 / T7901)</name>
    <dbReference type="NCBI Taxonomy" id="377629"/>
    <lineage>
        <taxon>Bacteria</taxon>
        <taxon>Pseudomonadati</taxon>
        <taxon>Pseudomonadota</taxon>
        <taxon>Gammaproteobacteria</taxon>
        <taxon>Cellvibrionales</taxon>
        <taxon>Cellvibrionaceae</taxon>
        <taxon>Teredinibacter</taxon>
    </lineage>
</organism>
<dbReference type="AlphaFoldDB" id="C5BRL7"/>
<protein>
    <recommendedName>
        <fullName evidence="6">Dipeptidyl-peptidase</fullName>
        <ecNumber evidence="6">3.4.14.-</ecNumber>
    </recommendedName>
</protein>
<reference evidence="7 8" key="1">
    <citation type="journal article" date="2009" name="PLoS ONE">
        <title>The complete genome of Teredinibacter turnerae T7901: an intracellular endosymbiont of marine wood-boring bivalves (shipworms).</title>
        <authorList>
            <person name="Yang J.C."/>
            <person name="Madupu R."/>
            <person name="Durkin A.S."/>
            <person name="Ekborg N.A."/>
            <person name="Pedamallu C.S."/>
            <person name="Hostetler J.B."/>
            <person name="Radune D."/>
            <person name="Toms B.S."/>
            <person name="Henrissat B."/>
            <person name="Coutinho P.M."/>
            <person name="Schwarz S."/>
            <person name="Field L."/>
            <person name="Trindade-Silva A.E."/>
            <person name="Soares C.A.G."/>
            <person name="Elshahawi S."/>
            <person name="Hanora A."/>
            <person name="Schmidt E.W."/>
            <person name="Haygood M.G."/>
            <person name="Posfai J."/>
            <person name="Benner J."/>
            <person name="Madinger C."/>
            <person name="Nove J."/>
            <person name="Anton B."/>
            <person name="Chaudhary K."/>
            <person name="Foster J."/>
            <person name="Holman A."/>
            <person name="Kumar S."/>
            <person name="Lessard P.A."/>
            <person name="Luyten Y.A."/>
            <person name="Slatko B."/>
            <person name="Wood N."/>
            <person name="Wu B."/>
            <person name="Teplitski M."/>
            <person name="Mougous J.D."/>
            <person name="Ward N."/>
            <person name="Eisen J.A."/>
            <person name="Badger J.H."/>
            <person name="Distel D.L."/>
        </authorList>
    </citation>
    <scope>NUCLEOTIDE SEQUENCE [LARGE SCALE GENOMIC DNA]</scope>
    <source>
        <strain evidence="8">ATCC 39867 / T7901</strain>
    </source>
</reference>
<dbReference type="Proteomes" id="UP000009080">
    <property type="component" value="Chromosome"/>
</dbReference>
<keyword evidence="5 6" id="KW-0378">Hydrolase</keyword>
<dbReference type="InterPro" id="IPR019500">
    <property type="entry name" value="Pep_S46"/>
</dbReference>
<name>C5BRL7_TERTT</name>
<keyword evidence="4 6" id="KW-0732">Signal</keyword>
<dbReference type="OrthoDB" id="9805367at2"/>
<evidence type="ECO:0000256" key="4">
    <source>
        <dbReference type="ARBA" id="ARBA00022729"/>
    </source>
</evidence>
<dbReference type="GO" id="GO:0043171">
    <property type="term" value="P:peptide catabolic process"/>
    <property type="evidence" value="ECO:0007669"/>
    <property type="project" value="UniProtKB-UniRule"/>
</dbReference>
<dbReference type="EMBL" id="CP001614">
    <property type="protein sequence ID" value="ACR11053.1"/>
    <property type="molecule type" value="Genomic_DNA"/>
</dbReference>
<dbReference type="GO" id="GO:0008239">
    <property type="term" value="F:dipeptidyl-peptidase activity"/>
    <property type="evidence" value="ECO:0007669"/>
    <property type="project" value="UniProtKB-UniRule"/>
</dbReference>
<evidence type="ECO:0000256" key="2">
    <source>
        <dbReference type="ARBA" id="ARBA00022438"/>
    </source>
</evidence>
<dbReference type="GO" id="GO:0006508">
    <property type="term" value="P:proteolysis"/>
    <property type="evidence" value="ECO:0007669"/>
    <property type="project" value="UniProtKB-KW"/>
</dbReference>
<dbReference type="HOGENOM" id="CLU_013776_0_0_6"/>
<dbReference type="KEGG" id="ttu:TERTU_3600"/>
<dbReference type="InterPro" id="IPR009003">
    <property type="entry name" value="Peptidase_S1_PA"/>
</dbReference>
<dbReference type="PANTHER" id="PTHR38469">
    <property type="entry name" value="PERIPLASMIC PEPTIDASE SUBFAMILY S1B"/>
    <property type="match status" value="1"/>
</dbReference>
<evidence type="ECO:0000256" key="6">
    <source>
        <dbReference type="RuleBase" id="RU366067"/>
    </source>
</evidence>
<comment type="similarity">
    <text evidence="1 6">Belongs to the peptidase S46 family.</text>
</comment>
<proteinExistence type="inferred from homology"/>
<dbReference type="RefSeq" id="WP_015817165.1">
    <property type="nucleotide sequence ID" value="NC_012997.1"/>
</dbReference>
<dbReference type="Pfam" id="PF10459">
    <property type="entry name" value="Peptidase_S46"/>
    <property type="match status" value="1"/>
</dbReference>
<evidence type="ECO:0000256" key="5">
    <source>
        <dbReference type="ARBA" id="ARBA00022801"/>
    </source>
</evidence>
<keyword evidence="3 6" id="KW-0645">Protease</keyword>
<dbReference type="GO" id="GO:0070009">
    <property type="term" value="F:serine-type aminopeptidase activity"/>
    <property type="evidence" value="ECO:0007669"/>
    <property type="project" value="UniProtKB-UniRule"/>
</dbReference>
<dbReference type="SUPFAM" id="SSF50494">
    <property type="entry name" value="Trypsin-like serine proteases"/>
    <property type="match status" value="1"/>
</dbReference>
<keyword evidence="6" id="KW-0720">Serine protease</keyword>
<feature type="signal peptide" evidence="6">
    <location>
        <begin position="1"/>
        <end position="27"/>
    </location>
</feature>
<dbReference type="MEROPS" id="S46.003"/>
<dbReference type="STRING" id="377629.TERTU_3600"/>
<dbReference type="EC" id="3.4.14.-" evidence="6"/>
<evidence type="ECO:0000256" key="3">
    <source>
        <dbReference type="ARBA" id="ARBA00022670"/>
    </source>
</evidence>
<accession>C5BRL7</accession>
<evidence type="ECO:0000313" key="7">
    <source>
        <dbReference type="EMBL" id="ACR11053.1"/>
    </source>
</evidence>
<dbReference type="eggNOG" id="COG3591">
    <property type="taxonomic scope" value="Bacteria"/>
</dbReference>
<sequence length="729" mass="82803">MKTNKWLTQSLVVGAFMSATLISAVHADEGMWEPSQMPEIRDRLVSGGLKIDPANLSSFEDFPLNAIVSLGGCSASFVSPKGLVVTNHHCVYGSVQYNSTTENNLLEDGFLARSMTDEVPAVPGSRIYVTEAVTDVTNKMNKNLRDDMSGIERYKMLEDNRKALISDCESTNIHRCDVSAFHQGMEYRLIKRLEIRDVRLVYAPATSIGKYGGDIDNWQWPRHTGDWGFYRAYVGKDGKPADYSKDNVPYTSKSFLKVAADGVKENDFVMAAGYPGRTNRYRTSDEIENQFTWYYPEARAYREDIIATIEESSPADSQARLNYESTISYLANYAKNFQSMEESFQHSDFLARRQQQEKKFAGWLKKDSARAAKYMPAISGLNALVAQEQATRQLDLWRGYFSYATLPSVAEDLYRLAVEREKPDAEREPGYQERDMTRFKQSLERITHRYDETVDKAILTYLLGRYMELDPAQHLASVDKQFRLGNKLDEKKLAKTLNGLYKKSSLDDEAVRLAWMDKSVADFKKSKDPFIQWAVNSFDERMALEEHDKEIEGQFLRQRPLYMSAFVAFNRSLGLPVYADANSSLRITYGHVKGNQPKDGLLNLPFTTLEGIVEKDTGVEPFNAPKEELALIREKKYGPYKLDAINSVPVNFLCTLDITGGNSGSATLNSKGELVGLLFDGVYESIIGDWDFDDDLNRAIVVDIRYILWVMTYLDKADNLLEEMSMVRK</sequence>
<gene>
    <name evidence="7" type="ordered locus">TERTU_3600</name>
</gene>
<keyword evidence="2 6" id="KW-0031">Aminopeptidase</keyword>
<evidence type="ECO:0000256" key="1">
    <source>
        <dbReference type="ARBA" id="ARBA00010491"/>
    </source>
</evidence>
<evidence type="ECO:0000313" key="8">
    <source>
        <dbReference type="Proteomes" id="UP000009080"/>
    </source>
</evidence>
<comment type="function">
    <text evidence="6">Catalyzes the removal of dipeptides from the N-terminus of oligopeptides.</text>
</comment>
<keyword evidence="8" id="KW-1185">Reference proteome</keyword>
<feature type="chain" id="PRO_5023157295" description="Dipeptidyl-peptidase" evidence="6">
    <location>
        <begin position="28"/>
        <end position="729"/>
    </location>
</feature>